<dbReference type="InterPro" id="IPR050169">
    <property type="entry name" value="Krueppel_C2H2_ZnF"/>
</dbReference>
<evidence type="ECO:0000313" key="3">
    <source>
        <dbReference type="Ensembl" id="ENSPSNP00000008446.1"/>
    </source>
</evidence>
<dbReference type="InterPro" id="IPR001909">
    <property type="entry name" value="KRAB"/>
</dbReference>
<dbReference type="AlphaFoldDB" id="A0A8C9BMM0"/>
<dbReference type="Gene3D" id="6.10.140.140">
    <property type="match status" value="1"/>
</dbReference>
<dbReference type="PROSITE" id="PS50805">
    <property type="entry name" value="KRAB"/>
    <property type="match status" value="1"/>
</dbReference>
<proteinExistence type="predicted"/>
<dbReference type="GeneTree" id="ENSGT00940000163859"/>
<feature type="domain" description="KRAB" evidence="2">
    <location>
        <begin position="6"/>
        <end position="77"/>
    </location>
</feature>
<name>A0A8C9BMM0_PHOSS</name>
<evidence type="ECO:0000313" key="4">
    <source>
        <dbReference type="Proteomes" id="UP000694554"/>
    </source>
</evidence>
<dbReference type="CDD" id="cd07765">
    <property type="entry name" value="KRAB_A-box"/>
    <property type="match status" value="1"/>
</dbReference>
<dbReference type="GO" id="GO:0006355">
    <property type="term" value="P:regulation of DNA-templated transcription"/>
    <property type="evidence" value="ECO:0007669"/>
    <property type="project" value="InterPro"/>
</dbReference>
<dbReference type="InterPro" id="IPR036051">
    <property type="entry name" value="KRAB_dom_sf"/>
</dbReference>
<feature type="compositionally biased region" description="Basic and acidic residues" evidence="1">
    <location>
        <begin position="97"/>
        <end position="112"/>
    </location>
</feature>
<dbReference type="SMART" id="SM00349">
    <property type="entry name" value="KRAB"/>
    <property type="match status" value="1"/>
</dbReference>
<reference evidence="3" key="2">
    <citation type="submission" date="2025-08" db="UniProtKB">
        <authorList>
            <consortium name="Ensembl"/>
        </authorList>
    </citation>
    <scope>IDENTIFICATION</scope>
</reference>
<dbReference type="PANTHER" id="PTHR23232">
    <property type="entry name" value="KRAB DOMAIN C2H2 ZINC FINGER"/>
    <property type="match status" value="1"/>
</dbReference>
<sequence length="112" mass="12979">MAHGPITFRDVAIEFCQHEWEFLDPVQKKLYWDVMMENYSNLVSVGHSIYKPDTIVLLEPGKEPWMVHRYQSLPPGSLHKPLDQSHPLGAETRSKRKYDPAACRKETTNTVN</sequence>
<dbReference type="Proteomes" id="UP000694554">
    <property type="component" value="Chromosome 15"/>
</dbReference>
<accession>A0A8C9BMM0</accession>
<dbReference type="PANTHER" id="PTHR23232:SF102">
    <property type="entry name" value="KRAB DOMAIN-CONTAINING PROTEIN"/>
    <property type="match status" value="1"/>
</dbReference>
<evidence type="ECO:0000256" key="1">
    <source>
        <dbReference type="SAM" id="MobiDB-lite"/>
    </source>
</evidence>
<dbReference type="SUPFAM" id="SSF109640">
    <property type="entry name" value="KRAB domain (Kruppel-associated box)"/>
    <property type="match status" value="1"/>
</dbReference>
<dbReference type="Ensembl" id="ENSPSNT00000009553.1">
    <property type="protein sequence ID" value="ENSPSNP00000008446.1"/>
    <property type="gene ID" value="ENSPSNG00000006216.1"/>
</dbReference>
<reference evidence="3" key="1">
    <citation type="submission" date="2019-08" db="EMBL/GenBank/DDBJ databases">
        <title>Phocoena sinus (Vaquita) genome, mPhoSin1, primary haplotype.</title>
        <authorList>
            <person name="Morin P."/>
            <person name="Mountcastle J."/>
            <person name="Fungtammasan C."/>
            <person name="Rhie A."/>
            <person name="Rojas-Bracho L."/>
            <person name="Smith C.R."/>
            <person name="Taylor B.L."/>
            <person name="Gulland F.M.D."/>
            <person name="Musser W."/>
            <person name="Houck M."/>
            <person name="Haase B."/>
            <person name="Paez S."/>
            <person name="Howe K."/>
            <person name="Torrance J."/>
            <person name="Formenti G."/>
            <person name="Phillippy A."/>
            <person name="Ryder O."/>
            <person name="Jarvis E.D."/>
            <person name="Fedrigo O."/>
        </authorList>
    </citation>
    <scope>NUCLEOTIDE SEQUENCE [LARGE SCALE GENOMIC DNA]</scope>
</reference>
<feature type="region of interest" description="Disordered" evidence="1">
    <location>
        <begin position="76"/>
        <end position="112"/>
    </location>
</feature>
<keyword evidence="4" id="KW-1185">Reference proteome</keyword>
<evidence type="ECO:0000259" key="2">
    <source>
        <dbReference type="PROSITE" id="PS50805"/>
    </source>
</evidence>
<protein>
    <recommendedName>
        <fullName evidence="2">KRAB domain-containing protein</fullName>
    </recommendedName>
</protein>
<reference evidence="3" key="3">
    <citation type="submission" date="2025-09" db="UniProtKB">
        <authorList>
            <consortium name="Ensembl"/>
        </authorList>
    </citation>
    <scope>IDENTIFICATION</scope>
</reference>
<organism evidence="3 4">
    <name type="scientific">Phocoena sinus</name>
    <name type="common">Vaquita</name>
    <dbReference type="NCBI Taxonomy" id="42100"/>
    <lineage>
        <taxon>Eukaryota</taxon>
        <taxon>Metazoa</taxon>
        <taxon>Chordata</taxon>
        <taxon>Craniata</taxon>
        <taxon>Vertebrata</taxon>
        <taxon>Euteleostomi</taxon>
        <taxon>Mammalia</taxon>
        <taxon>Eutheria</taxon>
        <taxon>Laurasiatheria</taxon>
        <taxon>Artiodactyla</taxon>
        <taxon>Whippomorpha</taxon>
        <taxon>Cetacea</taxon>
        <taxon>Odontoceti</taxon>
        <taxon>Phocoenidae</taxon>
        <taxon>Phocoena</taxon>
    </lineage>
</organism>
<dbReference type="Pfam" id="PF01352">
    <property type="entry name" value="KRAB"/>
    <property type="match status" value="1"/>
</dbReference>